<accession>A0A3S9A197</accession>
<evidence type="ECO:0000259" key="13">
    <source>
        <dbReference type="PROSITE" id="PS50109"/>
    </source>
</evidence>
<keyword evidence="4" id="KW-1003">Cell membrane</keyword>
<evidence type="ECO:0000256" key="5">
    <source>
        <dbReference type="ARBA" id="ARBA00022553"/>
    </source>
</evidence>
<dbReference type="EMBL" id="CP034437">
    <property type="protein sequence ID" value="AZN39529.1"/>
    <property type="molecule type" value="Genomic_DNA"/>
</dbReference>
<dbReference type="AlphaFoldDB" id="A0A3S9A197"/>
<dbReference type="SMART" id="SM00304">
    <property type="entry name" value="HAMP"/>
    <property type="match status" value="1"/>
</dbReference>
<evidence type="ECO:0000313" key="15">
    <source>
        <dbReference type="EMBL" id="AZN39529.1"/>
    </source>
</evidence>
<evidence type="ECO:0000256" key="11">
    <source>
        <dbReference type="ARBA" id="ARBA00023136"/>
    </source>
</evidence>
<dbReference type="SMART" id="SM00388">
    <property type="entry name" value="HisKA"/>
    <property type="match status" value="1"/>
</dbReference>
<sequence>MEEGRGAMSGSLRTRIVRSYGILIVLVVVMLGTMFGTLVWNYYYSSAVGSVLQRAETEAAIHTRTIAYEPMKSKAKYMLQNMSEGSTHLQLLTSTGALVVDSNGLGSSSGVSEIEQTPDVDQAKKGKKGIWRGADPVTGERIAAVTLPVLQGPRVVAMFRYTASLEEVDRTVRNILWITVLVGTIVVLLFFTMSVLMANRIARPIRNLTRVAEKMAEGDWTRRAVHLHDRDEIGRLAETLNTMASELTRREKLKEDFISSISHELRTPLTSIRGWSETLASGDPGDIEELNMGLSIIGRETERLSGLVEDLLDFSKLYAKSIVLHPETLDIRRTIGETLRQFVARGHRESIRIIGKYSDEPLVAKVDANRLKQVFINVLDNALKFTPSGGTVTVTGECKSGEAQITIQDTGPGIAPEDLPHVTEKFYKGTSQRSGSGLGLAICKEIVELHGGRFQVSSAESEGTTVLISIPLVPEEERQEAATGHS</sequence>
<keyword evidence="5" id="KW-0597">Phosphoprotein</keyword>
<evidence type="ECO:0000313" key="16">
    <source>
        <dbReference type="Proteomes" id="UP000272528"/>
    </source>
</evidence>
<dbReference type="InterPro" id="IPR036890">
    <property type="entry name" value="HATPase_C_sf"/>
</dbReference>
<dbReference type="PROSITE" id="PS50109">
    <property type="entry name" value="HIS_KIN"/>
    <property type="match status" value="1"/>
</dbReference>
<dbReference type="GO" id="GO:0005524">
    <property type="term" value="F:ATP binding"/>
    <property type="evidence" value="ECO:0007669"/>
    <property type="project" value="UniProtKB-KW"/>
</dbReference>
<protein>
    <recommendedName>
        <fullName evidence="3">histidine kinase</fullName>
        <ecNumber evidence="3">2.7.13.3</ecNumber>
    </recommendedName>
</protein>
<dbReference type="PRINTS" id="PR00344">
    <property type="entry name" value="BCTRLSENSOR"/>
</dbReference>
<dbReference type="InterPro" id="IPR050736">
    <property type="entry name" value="Sensor_HK_Regulatory"/>
</dbReference>
<evidence type="ECO:0000256" key="8">
    <source>
        <dbReference type="ARBA" id="ARBA00022777"/>
    </source>
</evidence>
<keyword evidence="12" id="KW-0812">Transmembrane</keyword>
<dbReference type="GO" id="GO:0005886">
    <property type="term" value="C:plasma membrane"/>
    <property type="evidence" value="ECO:0007669"/>
    <property type="project" value="UniProtKB-SubCell"/>
</dbReference>
<dbReference type="Gene3D" id="3.30.565.10">
    <property type="entry name" value="Histidine kinase-like ATPase, C-terminal domain"/>
    <property type="match status" value="1"/>
</dbReference>
<dbReference type="Pfam" id="PF00512">
    <property type="entry name" value="HisKA"/>
    <property type="match status" value="1"/>
</dbReference>
<dbReference type="Gene3D" id="6.10.340.10">
    <property type="match status" value="1"/>
</dbReference>
<dbReference type="FunFam" id="1.10.287.130:FF:000001">
    <property type="entry name" value="Two-component sensor histidine kinase"/>
    <property type="match status" value="1"/>
</dbReference>
<evidence type="ECO:0000256" key="10">
    <source>
        <dbReference type="ARBA" id="ARBA00023012"/>
    </source>
</evidence>
<keyword evidence="11 12" id="KW-0472">Membrane</keyword>
<dbReference type="Proteomes" id="UP000272528">
    <property type="component" value="Chromosome"/>
</dbReference>
<dbReference type="CDD" id="cd00082">
    <property type="entry name" value="HisKA"/>
    <property type="match status" value="1"/>
</dbReference>
<name>A0A3S9A197_9BACL</name>
<keyword evidence="9" id="KW-0067">ATP-binding</keyword>
<evidence type="ECO:0000256" key="1">
    <source>
        <dbReference type="ARBA" id="ARBA00000085"/>
    </source>
</evidence>
<dbReference type="InterPro" id="IPR003661">
    <property type="entry name" value="HisK_dim/P_dom"/>
</dbReference>
<organism evidence="15 16">
    <name type="scientific">Paenibacillus albus</name>
    <dbReference type="NCBI Taxonomy" id="2495582"/>
    <lineage>
        <taxon>Bacteria</taxon>
        <taxon>Bacillati</taxon>
        <taxon>Bacillota</taxon>
        <taxon>Bacilli</taxon>
        <taxon>Bacillales</taxon>
        <taxon>Paenibacillaceae</taxon>
        <taxon>Paenibacillus</taxon>
    </lineage>
</organism>
<dbReference type="SUPFAM" id="SSF47384">
    <property type="entry name" value="Homodimeric domain of signal transducing histidine kinase"/>
    <property type="match status" value="1"/>
</dbReference>
<evidence type="ECO:0000256" key="9">
    <source>
        <dbReference type="ARBA" id="ARBA00022840"/>
    </source>
</evidence>
<dbReference type="CDD" id="cd00075">
    <property type="entry name" value="HATPase"/>
    <property type="match status" value="1"/>
</dbReference>
<feature type="domain" description="HAMP" evidence="14">
    <location>
        <begin position="199"/>
        <end position="252"/>
    </location>
</feature>
<dbReference type="PANTHER" id="PTHR43711:SF1">
    <property type="entry name" value="HISTIDINE KINASE 1"/>
    <property type="match status" value="1"/>
</dbReference>
<keyword evidence="8 15" id="KW-0418">Kinase</keyword>
<dbReference type="InterPro" id="IPR003660">
    <property type="entry name" value="HAMP_dom"/>
</dbReference>
<dbReference type="InterPro" id="IPR036097">
    <property type="entry name" value="HisK_dim/P_sf"/>
</dbReference>
<dbReference type="PANTHER" id="PTHR43711">
    <property type="entry name" value="TWO-COMPONENT HISTIDINE KINASE"/>
    <property type="match status" value="1"/>
</dbReference>
<evidence type="ECO:0000256" key="4">
    <source>
        <dbReference type="ARBA" id="ARBA00022475"/>
    </source>
</evidence>
<dbReference type="SMART" id="SM00387">
    <property type="entry name" value="HATPase_c"/>
    <property type="match status" value="1"/>
</dbReference>
<dbReference type="Gene3D" id="1.10.287.130">
    <property type="match status" value="1"/>
</dbReference>
<dbReference type="Pfam" id="PF00672">
    <property type="entry name" value="HAMP"/>
    <property type="match status" value="1"/>
</dbReference>
<evidence type="ECO:0000256" key="3">
    <source>
        <dbReference type="ARBA" id="ARBA00012438"/>
    </source>
</evidence>
<dbReference type="OrthoDB" id="2359336at2"/>
<keyword evidence="10" id="KW-0902">Two-component regulatory system</keyword>
<feature type="transmembrane region" description="Helical" evidence="12">
    <location>
        <begin position="175"/>
        <end position="198"/>
    </location>
</feature>
<reference evidence="16" key="1">
    <citation type="submission" date="2018-12" db="EMBL/GenBank/DDBJ databases">
        <title>Genome sequence of Peanibacillus sp.</title>
        <authorList>
            <person name="Subramani G."/>
            <person name="Srinivasan S."/>
            <person name="Kim M.K."/>
        </authorList>
    </citation>
    <scope>NUCLEOTIDE SEQUENCE [LARGE SCALE GENOMIC DNA]</scope>
    <source>
        <strain evidence="16">18JY67-1</strain>
    </source>
</reference>
<evidence type="ECO:0000256" key="6">
    <source>
        <dbReference type="ARBA" id="ARBA00022679"/>
    </source>
</evidence>
<keyword evidence="12" id="KW-1133">Transmembrane helix</keyword>
<proteinExistence type="predicted"/>
<evidence type="ECO:0000256" key="7">
    <source>
        <dbReference type="ARBA" id="ARBA00022741"/>
    </source>
</evidence>
<keyword evidence="7" id="KW-0547">Nucleotide-binding</keyword>
<keyword evidence="6" id="KW-0808">Transferase</keyword>
<dbReference type="Pfam" id="PF02518">
    <property type="entry name" value="HATPase_c"/>
    <property type="match status" value="1"/>
</dbReference>
<feature type="domain" description="Histidine kinase" evidence="13">
    <location>
        <begin position="260"/>
        <end position="474"/>
    </location>
</feature>
<dbReference type="FunFam" id="3.30.565.10:FF:000006">
    <property type="entry name" value="Sensor histidine kinase WalK"/>
    <property type="match status" value="1"/>
</dbReference>
<feature type="transmembrane region" description="Helical" evidence="12">
    <location>
        <begin position="20"/>
        <end position="43"/>
    </location>
</feature>
<dbReference type="SUPFAM" id="SSF55874">
    <property type="entry name" value="ATPase domain of HSP90 chaperone/DNA topoisomerase II/histidine kinase"/>
    <property type="match status" value="1"/>
</dbReference>
<dbReference type="KEGG" id="palb:EJC50_07520"/>
<dbReference type="CDD" id="cd06225">
    <property type="entry name" value="HAMP"/>
    <property type="match status" value="1"/>
</dbReference>
<evidence type="ECO:0000256" key="12">
    <source>
        <dbReference type="SAM" id="Phobius"/>
    </source>
</evidence>
<dbReference type="EC" id="2.7.13.3" evidence="3"/>
<evidence type="ECO:0000259" key="14">
    <source>
        <dbReference type="PROSITE" id="PS50885"/>
    </source>
</evidence>
<comment type="catalytic activity">
    <reaction evidence="1">
        <text>ATP + protein L-histidine = ADP + protein N-phospho-L-histidine.</text>
        <dbReference type="EC" id="2.7.13.3"/>
    </reaction>
</comment>
<evidence type="ECO:0000256" key="2">
    <source>
        <dbReference type="ARBA" id="ARBA00004651"/>
    </source>
</evidence>
<dbReference type="InterPro" id="IPR004358">
    <property type="entry name" value="Sig_transdc_His_kin-like_C"/>
</dbReference>
<dbReference type="InterPro" id="IPR003594">
    <property type="entry name" value="HATPase_dom"/>
</dbReference>
<keyword evidence="16" id="KW-1185">Reference proteome</keyword>
<dbReference type="PROSITE" id="PS50885">
    <property type="entry name" value="HAMP"/>
    <property type="match status" value="1"/>
</dbReference>
<gene>
    <name evidence="15" type="ORF">EJC50_07520</name>
</gene>
<dbReference type="InterPro" id="IPR005467">
    <property type="entry name" value="His_kinase_dom"/>
</dbReference>
<comment type="subcellular location">
    <subcellularLocation>
        <location evidence="2">Cell membrane</location>
        <topology evidence="2">Multi-pass membrane protein</topology>
    </subcellularLocation>
</comment>
<dbReference type="GO" id="GO:0000155">
    <property type="term" value="F:phosphorelay sensor kinase activity"/>
    <property type="evidence" value="ECO:0007669"/>
    <property type="project" value="InterPro"/>
</dbReference>
<dbReference type="SUPFAM" id="SSF158472">
    <property type="entry name" value="HAMP domain-like"/>
    <property type="match status" value="1"/>
</dbReference>